<dbReference type="InterPro" id="IPR003131">
    <property type="entry name" value="T1-type_BTB"/>
</dbReference>
<comment type="caution">
    <text evidence="2">The sequence shown here is derived from an EMBL/GenBank/DDBJ whole genome shotgun (WGS) entry which is preliminary data.</text>
</comment>
<reference evidence="2" key="1">
    <citation type="submission" date="2021-07" db="EMBL/GenBank/DDBJ databases">
        <authorList>
            <person name="Durling M."/>
        </authorList>
    </citation>
    <scope>NUCLEOTIDE SEQUENCE</scope>
</reference>
<accession>A0A9N9Q4V7</accession>
<feature type="domain" description="BTB" evidence="1">
    <location>
        <begin position="10"/>
        <end position="77"/>
    </location>
</feature>
<name>A0A9N9Q4V7_9HELO</name>
<dbReference type="GO" id="GO:0051260">
    <property type="term" value="P:protein homooligomerization"/>
    <property type="evidence" value="ECO:0007669"/>
    <property type="project" value="InterPro"/>
</dbReference>
<organism evidence="2 3">
    <name type="scientific">Hymenoscyphus albidus</name>
    <dbReference type="NCBI Taxonomy" id="595503"/>
    <lineage>
        <taxon>Eukaryota</taxon>
        <taxon>Fungi</taxon>
        <taxon>Dikarya</taxon>
        <taxon>Ascomycota</taxon>
        <taxon>Pezizomycotina</taxon>
        <taxon>Leotiomycetes</taxon>
        <taxon>Helotiales</taxon>
        <taxon>Helotiaceae</taxon>
        <taxon>Hymenoscyphus</taxon>
    </lineage>
</organism>
<dbReference type="Pfam" id="PF02214">
    <property type="entry name" value="BTB_2"/>
    <property type="match status" value="1"/>
</dbReference>
<dbReference type="SMART" id="SM00225">
    <property type="entry name" value="BTB"/>
    <property type="match status" value="1"/>
</dbReference>
<dbReference type="InterPro" id="IPR000210">
    <property type="entry name" value="BTB/POZ_dom"/>
</dbReference>
<dbReference type="PANTHER" id="PTHR11145">
    <property type="entry name" value="BTB/POZ DOMAIN-CONTAINING ADAPTER FOR CUL3-MEDIATED RHOA DEGRADATION PROTEIN FAMILY MEMBER"/>
    <property type="match status" value="1"/>
</dbReference>
<dbReference type="OrthoDB" id="2414723at2759"/>
<sequence>MNSPEPVHTAKVTLQVGERQFNTTRENLVRESPFFATLLSENGGHTQQDGSYFVDADGDLFEHILRYLRRGVYPIFYDKLKGHDYALYLALLQEAKYFGIELLQNWLENKNYLQAVKITYTYEGAHDKTENGPPVASLTAPANTEVEWLNIHFRAEKGWICPHEISSHRLDVGKCVMYSRNRGEIQGRYAHYTTREGFIKKCTTTFDNSVCTLSPAILADTESLLPPPYIRDE</sequence>
<proteinExistence type="predicted"/>
<evidence type="ECO:0000259" key="1">
    <source>
        <dbReference type="PROSITE" id="PS50097"/>
    </source>
</evidence>
<dbReference type="PANTHER" id="PTHR11145:SF8">
    <property type="entry name" value="RE57120P"/>
    <property type="match status" value="1"/>
</dbReference>
<evidence type="ECO:0000313" key="3">
    <source>
        <dbReference type="Proteomes" id="UP000701801"/>
    </source>
</evidence>
<dbReference type="Proteomes" id="UP000701801">
    <property type="component" value="Unassembled WGS sequence"/>
</dbReference>
<keyword evidence="3" id="KW-1185">Reference proteome</keyword>
<dbReference type="PROSITE" id="PS50097">
    <property type="entry name" value="BTB"/>
    <property type="match status" value="1"/>
</dbReference>
<dbReference type="AlphaFoldDB" id="A0A9N9Q4V7"/>
<dbReference type="InterPro" id="IPR045068">
    <property type="entry name" value="BACURD1-3"/>
</dbReference>
<evidence type="ECO:0000313" key="2">
    <source>
        <dbReference type="EMBL" id="CAG8974792.1"/>
    </source>
</evidence>
<dbReference type="SUPFAM" id="SSF54695">
    <property type="entry name" value="POZ domain"/>
    <property type="match status" value="1"/>
</dbReference>
<gene>
    <name evidence="2" type="ORF">HYALB_00000404</name>
</gene>
<dbReference type="EMBL" id="CAJVRM010000116">
    <property type="protein sequence ID" value="CAG8974792.1"/>
    <property type="molecule type" value="Genomic_DNA"/>
</dbReference>
<protein>
    <recommendedName>
        <fullName evidence="1">BTB domain-containing protein</fullName>
    </recommendedName>
</protein>
<dbReference type="Gene3D" id="3.30.710.10">
    <property type="entry name" value="Potassium Channel Kv1.1, Chain A"/>
    <property type="match status" value="1"/>
</dbReference>
<dbReference type="InterPro" id="IPR011333">
    <property type="entry name" value="SKP1/BTB/POZ_sf"/>
</dbReference>